<keyword evidence="17" id="KW-1185">Reference proteome</keyword>
<evidence type="ECO:0000256" key="8">
    <source>
        <dbReference type="ARBA" id="ARBA00022946"/>
    </source>
</evidence>
<name>A0A2J7PYB6_9NEOP</name>
<dbReference type="Pfam" id="PF01040">
    <property type="entry name" value="UbiA"/>
    <property type="match status" value="1"/>
</dbReference>
<dbReference type="InterPro" id="IPR039653">
    <property type="entry name" value="Prenyltransferase"/>
</dbReference>
<evidence type="ECO:0000256" key="10">
    <source>
        <dbReference type="ARBA" id="ARBA00023136"/>
    </source>
</evidence>
<organism evidence="16 17">
    <name type="scientific">Cryptotermes secundus</name>
    <dbReference type="NCBI Taxonomy" id="105785"/>
    <lineage>
        <taxon>Eukaryota</taxon>
        <taxon>Metazoa</taxon>
        <taxon>Ecdysozoa</taxon>
        <taxon>Arthropoda</taxon>
        <taxon>Hexapoda</taxon>
        <taxon>Insecta</taxon>
        <taxon>Pterygota</taxon>
        <taxon>Neoptera</taxon>
        <taxon>Polyneoptera</taxon>
        <taxon>Dictyoptera</taxon>
        <taxon>Blattodea</taxon>
        <taxon>Blattoidea</taxon>
        <taxon>Termitoidae</taxon>
        <taxon>Kalotermitidae</taxon>
        <taxon>Cryptotermitinae</taxon>
        <taxon>Cryptotermes</taxon>
    </lineage>
</organism>
<reference evidence="16 17" key="1">
    <citation type="submission" date="2017-12" db="EMBL/GenBank/DDBJ databases">
        <title>Hemimetabolous genomes reveal molecular basis of termite eusociality.</title>
        <authorList>
            <person name="Harrison M.C."/>
            <person name="Jongepier E."/>
            <person name="Robertson H.M."/>
            <person name="Arning N."/>
            <person name="Bitard-Feildel T."/>
            <person name="Chao H."/>
            <person name="Childers C.P."/>
            <person name="Dinh H."/>
            <person name="Doddapaneni H."/>
            <person name="Dugan S."/>
            <person name="Gowin J."/>
            <person name="Greiner C."/>
            <person name="Han Y."/>
            <person name="Hu H."/>
            <person name="Hughes D.S.T."/>
            <person name="Huylmans A.-K."/>
            <person name="Kemena C."/>
            <person name="Kremer L.P.M."/>
            <person name="Lee S.L."/>
            <person name="Lopez-Ezquerra A."/>
            <person name="Mallet L."/>
            <person name="Monroy-Kuhn J.M."/>
            <person name="Moser A."/>
            <person name="Murali S.C."/>
            <person name="Muzny D.M."/>
            <person name="Otani S."/>
            <person name="Piulachs M.-D."/>
            <person name="Poelchau M."/>
            <person name="Qu J."/>
            <person name="Schaub F."/>
            <person name="Wada-Katsumata A."/>
            <person name="Worley K.C."/>
            <person name="Xie Q."/>
            <person name="Ylla G."/>
            <person name="Poulsen M."/>
            <person name="Gibbs R.A."/>
            <person name="Schal C."/>
            <person name="Richards S."/>
            <person name="Belles X."/>
            <person name="Korb J."/>
            <person name="Bornberg-Bauer E."/>
        </authorList>
    </citation>
    <scope>NUCLEOTIDE SEQUENCE [LARGE SCALE GENOMIC DNA]</scope>
    <source>
        <tissue evidence="16">Whole body</tissue>
    </source>
</reference>
<dbReference type="GO" id="GO:0006744">
    <property type="term" value="P:ubiquinone biosynthetic process"/>
    <property type="evidence" value="ECO:0007669"/>
    <property type="project" value="UniProtKB-UniRule"/>
</dbReference>
<feature type="transmembrane region" description="Helical" evidence="15">
    <location>
        <begin position="248"/>
        <end position="267"/>
    </location>
</feature>
<dbReference type="HAMAP" id="MF_01635">
    <property type="entry name" value="UbiA"/>
    <property type="match status" value="1"/>
</dbReference>
<dbReference type="GO" id="GO:0008299">
    <property type="term" value="P:isoprenoid biosynthetic process"/>
    <property type="evidence" value="ECO:0007669"/>
    <property type="project" value="UniProtKB-UniRule"/>
</dbReference>
<evidence type="ECO:0000256" key="6">
    <source>
        <dbReference type="ARBA" id="ARBA00022692"/>
    </source>
</evidence>
<dbReference type="NCBIfam" id="TIGR01474">
    <property type="entry name" value="ubiA_proteo"/>
    <property type="match status" value="1"/>
</dbReference>
<keyword evidence="15" id="KW-0496">Mitochondrion</keyword>
<dbReference type="InterPro" id="IPR000537">
    <property type="entry name" value="UbiA_prenyltransferase"/>
</dbReference>
<keyword evidence="7 15" id="KW-0999">Mitochondrion inner membrane</keyword>
<comment type="function">
    <text evidence="15">Catalyzes the prenylation of para-hydroxybenzoate (PHB) with an all-trans polyprenyl group. Mediates the second step in the final reaction sequence of coenzyme Q (CoQ) biosynthesis, which is the condensation of the polyisoprenoid side chain with PHB, generating the first membrane-bound Q intermediate.</text>
</comment>
<evidence type="ECO:0000256" key="7">
    <source>
        <dbReference type="ARBA" id="ARBA00022792"/>
    </source>
</evidence>
<comment type="similarity">
    <text evidence="3 15">Belongs to the UbiA prenyltransferase family.</text>
</comment>
<evidence type="ECO:0000256" key="15">
    <source>
        <dbReference type="HAMAP-Rule" id="MF_03189"/>
    </source>
</evidence>
<evidence type="ECO:0000256" key="3">
    <source>
        <dbReference type="ARBA" id="ARBA00005985"/>
    </source>
</evidence>
<dbReference type="InterPro" id="IPR030470">
    <property type="entry name" value="UbiA_prenylTrfase_CS"/>
</dbReference>
<dbReference type="PANTHER" id="PTHR11048:SF28">
    <property type="entry name" value="4-HYDROXYBENZOATE POLYPRENYLTRANSFERASE, MITOCHONDRIAL"/>
    <property type="match status" value="1"/>
</dbReference>
<keyword evidence="6 15" id="KW-0812">Transmembrane</keyword>
<comment type="pathway">
    <text evidence="15">Cofactor biosynthesis; ubiquinone biosynthesis.</text>
</comment>
<comment type="caution">
    <text evidence="16">The sequence shown here is derived from an EMBL/GenBank/DDBJ whole genome shotgun (WGS) entry which is preliminary data.</text>
</comment>
<dbReference type="InParanoid" id="A0A2J7PYB6"/>
<keyword evidence="11 15" id="KW-0414">Isoprene biosynthesis</keyword>
<dbReference type="InterPro" id="IPR044878">
    <property type="entry name" value="UbiA_sf"/>
</dbReference>
<keyword evidence="10 15" id="KW-0472">Membrane</keyword>
<dbReference type="CDD" id="cd13959">
    <property type="entry name" value="PT_UbiA_COQ2"/>
    <property type="match status" value="1"/>
</dbReference>
<proteinExistence type="inferred from homology"/>
<evidence type="ECO:0000256" key="11">
    <source>
        <dbReference type="ARBA" id="ARBA00023229"/>
    </source>
</evidence>
<gene>
    <name evidence="15 16" type="primary">coq2</name>
    <name evidence="16" type="ORF">B7P43_G02134</name>
</gene>
<comment type="catalytic activity">
    <reaction evidence="12">
        <text>all-trans-decaprenyl diphosphate + 4-hydroxybenzoate = 4-hydroxy-3-(all-trans-decaprenyl)benzoate + diphosphate</text>
        <dbReference type="Rhea" id="RHEA:44564"/>
        <dbReference type="ChEBI" id="CHEBI:17879"/>
        <dbReference type="ChEBI" id="CHEBI:33019"/>
        <dbReference type="ChEBI" id="CHEBI:60721"/>
        <dbReference type="ChEBI" id="CHEBI:84503"/>
        <dbReference type="EC" id="2.5.1.39"/>
    </reaction>
    <physiologicalReaction direction="left-to-right" evidence="12">
        <dbReference type="Rhea" id="RHEA:44565"/>
    </physiologicalReaction>
</comment>
<dbReference type="FunFam" id="1.20.120.1780:FF:000001">
    <property type="entry name" value="4-hydroxybenzoate octaprenyltransferase"/>
    <property type="match status" value="1"/>
</dbReference>
<dbReference type="FunFam" id="1.10.357.140:FF:000003">
    <property type="entry name" value="4-hydroxybenzoate polyprenyltransferase, mitochondrial"/>
    <property type="match status" value="1"/>
</dbReference>
<keyword evidence="8" id="KW-0809">Transit peptide</keyword>
<feature type="transmembrane region" description="Helical" evidence="15">
    <location>
        <begin position="377"/>
        <end position="397"/>
    </location>
</feature>
<dbReference type="EC" id="2.5.1.39" evidence="15"/>
<dbReference type="FunCoup" id="A0A2J7PYB6">
    <property type="interactions" value="788"/>
</dbReference>
<feature type="transmembrane region" description="Helical" evidence="15">
    <location>
        <begin position="273"/>
        <end position="291"/>
    </location>
</feature>
<evidence type="ECO:0000256" key="9">
    <source>
        <dbReference type="ARBA" id="ARBA00022989"/>
    </source>
</evidence>
<evidence type="ECO:0000313" key="17">
    <source>
        <dbReference type="Proteomes" id="UP000235965"/>
    </source>
</evidence>
<evidence type="ECO:0000256" key="4">
    <source>
        <dbReference type="ARBA" id="ARBA00022679"/>
    </source>
</evidence>
<evidence type="ECO:0000256" key="1">
    <source>
        <dbReference type="ARBA" id="ARBA00001946"/>
    </source>
</evidence>
<evidence type="ECO:0000313" key="16">
    <source>
        <dbReference type="EMBL" id="PNF21314.1"/>
    </source>
</evidence>
<dbReference type="OrthoDB" id="18170at2759"/>
<dbReference type="PROSITE" id="PS00943">
    <property type="entry name" value="UBIA"/>
    <property type="match status" value="1"/>
</dbReference>
<dbReference type="Gene3D" id="1.20.120.1780">
    <property type="entry name" value="UbiA prenyltransferase"/>
    <property type="match status" value="1"/>
</dbReference>
<dbReference type="GO" id="GO:0008412">
    <property type="term" value="F:4-hydroxybenzoate polyprenyltransferase activity"/>
    <property type="evidence" value="ECO:0007669"/>
    <property type="project" value="UniProtKB-EC"/>
</dbReference>
<feature type="transmembrane region" description="Helical" evidence="15">
    <location>
        <begin position="321"/>
        <end position="339"/>
    </location>
</feature>
<dbReference type="UniPathway" id="UPA00232"/>
<dbReference type="Gene3D" id="1.10.357.140">
    <property type="entry name" value="UbiA prenyltransferase"/>
    <property type="match status" value="1"/>
</dbReference>
<sequence>MLAICVNLRTLATHLLVHNARHIGIKWVTLLPKRCSFVCTRILSVYRLEECDNYSTLSLTISQRQNCKFPHNSDVLFLHYNARSNSSKSDCCQVGIDRRAGKLAAAFVNNSASALQPYMKLMRIDKPIGSWLLFWPCGWSIALSALPGALPDLKMLGLFGLGAFIMRGAGCTINDMWDRDIDKKVSRTKDRPLVSGVLSQLEALVFLSGQLGLGLLVLLQLNWYSILLGASSLGLVIIYPLMKRVTHWPQLILGMTFNWGILLGWSAVNGSCNWPICLPLYAAGICWTIVYDTIYAHQDKVEDVLLGIKSTAIMFGENTKLWLSGFTSMMISGLVVTGVQCDQTWPYYASVGFVAAHLSTQLYTLNINNPVDCSMTFVSNRNVGLLLFVGIVMGNLFKSKEENNDESKKIDFNR</sequence>
<feature type="transmembrane region" description="Helical" evidence="15">
    <location>
        <begin position="193"/>
        <end position="217"/>
    </location>
</feature>
<comment type="cofactor">
    <cofactor evidence="1 15">
        <name>Mg(2+)</name>
        <dbReference type="ChEBI" id="CHEBI:18420"/>
    </cofactor>
</comment>
<comment type="subcellular location">
    <subcellularLocation>
        <location evidence="2">Membrane</location>
        <topology evidence="2">Multi-pass membrane protein</topology>
    </subcellularLocation>
    <subcellularLocation>
        <location evidence="15">Mitochondrion inner membrane</location>
        <topology evidence="15">Multi-pass membrane protein</topology>
        <orientation evidence="15">Matrix side</orientation>
    </subcellularLocation>
</comment>
<dbReference type="InterPro" id="IPR006370">
    <property type="entry name" value="HB_polyprenyltransferase-like"/>
</dbReference>
<comment type="catalytic activity">
    <reaction evidence="13">
        <text>all-trans-nonaprenyl diphosphate + 4-hydroxybenzoate = 4-hydroxy-3-(all-trans-nonaprenyl)benzoate + diphosphate</text>
        <dbReference type="Rhea" id="RHEA:17709"/>
        <dbReference type="ChEBI" id="CHEBI:17879"/>
        <dbReference type="ChEBI" id="CHEBI:33019"/>
        <dbReference type="ChEBI" id="CHEBI:58391"/>
        <dbReference type="ChEBI" id="CHEBI:84502"/>
        <dbReference type="EC" id="2.5.1.39"/>
    </reaction>
    <physiologicalReaction direction="left-to-right" evidence="13">
        <dbReference type="Rhea" id="RHEA:17710"/>
    </physiologicalReaction>
</comment>
<dbReference type="EMBL" id="NEVH01020850">
    <property type="protein sequence ID" value="PNF21314.1"/>
    <property type="molecule type" value="Genomic_DNA"/>
</dbReference>
<feature type="transmembrane region" description="Helical" evidence="15">
    <location>
        <begin position="345"/>
        <end position="365"/>
    </location>
</feature>
<dbReference type="Proteomes" id="UP000235965">
    <property type="component" value="Unassembled WGS sequence"/>
</dbReference>
<dbReference type="PANTHER" id="PTHR11048">
    <property type="entry name" value="PRENYLTRANSFERASES"/>
    <property type="match status" value="1"/>
</dbReference>
<feature type="transmembrane region" description="Helical" evidence="15">
    <location>
        <begin position="128"/>
        <end position="149"/>
    </location>
</feature>
<evidence type="ECO:0000256" key="13">
    <source>
        <dbReference type="ARBA" id="ARBA00050454"/>
    </source>
</evidence>
<evidence type="ECO:0000256" key="2">
    <source>
        <dbReference type="ARBA" id="ARBA00004141"/>
    </source>
</evidence>
<dbReference type="AlphaFoldDB" id="A0A2J7PYB6"/>
<comment type="catalytic activity">
    <reaction evidence="14">
        <text>an all-trans-polyprenyl diphosphate + 4-hydroxybenzoate = a 4-hydroxy-3-(all-trans-polyprenyl)benzoate + diphosphate</text>
        <dbReference type="Rhea" id="RHEA:44504"/>
        <dbReference type="Rhea" id="RHEA-COMP:9514"/>
        <dbReference type="Rhea" id="RHEA-COMP:9564"/>
        <dbReference type="ChEBI" id="CHEBI:17879"/>
        <dbReference type="ChEBI" id="CHEBI:33019"/>
        <dbReference type="ChEBI" id="CHEBI:58914"/>
        <dbReference type="ChEBI" id="CHEBI:78396"/>
        <dbReference type="EC" id="2.5.1.39"/>
    </reaction>
    <physiologicalReaction direction="left-to-right" evidence="14">
        <dbReference type="Rhea" id="RHEA:44505"/>
    </physiologicalReaction>
</comment>
<dbReference type="GO" id="GO:0005743">
    <property type="term" value="C:mitochondrial inner membrane"/>
    <property type="evidence" value="ECO:0007669"/>
    <property type="project" value="UniProtKB-SubCell"/>
</dbReference>
<accession>A0A2J7PYB6</accession>
<keyword evidence="5 15" id="KW-0831">Ubiquinone biosynthesis</keyword>
<keyword evidence="4 15" id="KW-0808">Transferase</keyword>
<evidence type="ECO:0000256" key="14">
    <source>
        <dbReference type="ARBA" id="ARBA00051182"/>
    </source>
</evidence>
<protein>
    <recommendedName>
        <fullName evidence="15">4-hydroxybenzoate polyprenyltransferase, mitochondrial</fullName>
        <shortName evidence="15">4-HB polyprenyltransferase</shortName>
        <ecNumber evidence="15">2.5.1.39</ecNumber>
    </recommendedName>
    <alternativeName>
        <fullName evidence="15">Para-hydroxybenzoate--polyprenyltransferase</fullName>
        <shortName evidence="15">PHB:PPT</shortName>
        <shortName evidence="15">PHB:polyprenyltransferase</shortName>
    </alternativeName>
</protein>
<evidence type="ECO:0000256" key="5">
    <source>
        <dbReference type="ARBA" id="ARBA00022688"/>
    </source>
</evidence>
<evidence type="ECO:0000256" key="12">
    <source>
        <dbReference type="ARBA" id="ARBA00049890"/>
    </source>
</evidence>
<keyword evidence="9 15" id="KW-1133">Transmembrane helix</keyword>
<feature type="transmembrane region" description="Helical" evidence="15">
    <location>
        <begin position="223"/>
        <end position="241"/>
    </location>
</feature>
<dbReference type="STRING" id="105785.A0A2J7PYB6"/>